<accession>H6L8M4</accession>
<reference evidence="1 2" key="1">
    <citation type="journal article" date="2012" name="Stand. Genomic Sci.">
        <title>Complete genome sequencing and analysis of Saprospira grandis str. Lewin, a predatory marine bacterium.</title>
        <authorList>
            <person name="Saw J.H."/>
            <person name="Yuryev A."/>
            <person name="Kanbe M."/>
            <person name="Hou S."/>
            <person name="Young A.G."/>
            <person name="Aizawa S."/>
            <person name="Alam M."/>
        </authorList>
    </citation>
    <scope>NUCLEOTIDE SEQUENCE [LARGE SCALE GENOMIC DNA]</scope>
    <source>
        <strain evidence="1 2">Lewin</strain>
    </source>
</reference>
<protein>
    <submittedName>
        <fullName evidence="1">Uncharacterized protein</fullName>
    </submittedName>
</protein>
<dbReference type="Proteomes" id="UP000007519">
    <property type="component" value="Chromosome"/>
</dbReference>
<name>H6L8M4_SAPGL</name>
<dbReference type="STRING" id="984262.SGRA_4034"/>
<sequence>MQLFCCILWKNNAPLQVFRPIRFLVKGIKGRFRAEADPPSLKKPKKSG</sequence>
<gene>
    <name evidence="1" type="ordered locus">SGRA_4034</name>
</gene>
<evidence type="ECO:0000313" key="2">
    <source>
        <dbReference type="Proteomes" id="UP000007519"/>
    </source>
</evidence>
<dbReference type="EMBL" id="CP002831">
    <property type="protein sequence ID" value="AFC26749.1"/>
    <property type="molecule type" value="Genomic_DNA"/>
</dbReference>
<keyword evidence="2" id="KW-1185">Reference proteome</keyword>
<organism evidence="1 2">
    <name type="scientific">Saprospira grandis (strain Lewin)</name>
    <dbReference type="NCBI Taxonomy" id="984262"/>
    <lineage>
        <taxon>Bacteria</taxon>
        <taxon>Pseudomonadati</taxon>
        <taxon>Bacteroidota</taxon>
        <taxon>Saprospiria</taxon>
        <taxon>Saprospirales</taxon>
        <taxon>Saprospiraceae</taxon>
        <taxon>Saprospira</taxon>
    </lineage>
</organism>
<evidence type="ECO:0000313" key="1">
    <source>
        <dbReference type="EMBL" id="AFC26749.1"/>
    </source>
</evidence>
<proteinExistence type="predicted"/>
<dbReference type="AlphaFoldDB" id="H6L8M4"/>
<dbReference type="KEGG" id="sgn:SGRA_4034"/>
<dbReference type="HOGENOM" id="CLU_3157649_0_0_10"/>